<dbReference type="GO" id="GO:0005524">
    <property type="term" value="F:ATP binding"/>
    <property type="evidence" value="ECO:0007669"/>
    <property type="project" value="UniProtKB-KW"/>
</dbReference>
<evidence type="ECO:0000256" key="3">
    <source>
        <dbReference type="ARBA" id="ARBA00019010"/>
    </source>
</evidence>
<evidence type="ECO:0000256" key="6">
    <source>
        <dbReference type="ARBA" id="ARBA00022723"/>
    </source>
</evidence>
<evidence type="ECO:0000313" key="11">
    <source>
        <dbReference type="EMBL" id="OGZ84321.1"/>
    </source>
</evidence>
<comment type="similarity">
    <text evidence="2">Belongs to the TsaE family.</text>
</comment>
<dbReference type="GO" id="GO:0005737">
    <property type="term" value="C:cytoplasm"/>
    <property type="evidence" value="ECO:0007669"/>
    <property type="project" value="UniProtKB-SubCell"/>
</dbReference>
<gene>
    <name evidence="11" type="ORF">A2401_02740</name>
</gene>
<dbReference type="GO" id="GO:0046872">
    <property type="term" value="F:metal ion binding"/>
    <property type="evidence" value="ECO:0007669"/>
    <property type="project" value="UniProtKB-KW"/>
</dbReference>
<keyword evidence="9" id="KW-0460">Magnesium</keyword>
<dbReference type="AlphaFoldDB" id="A0A1G2JCS4"/>
<evidence type="ECO:0000256" key="10">
    <source>
        <dbReference type="ARBA" id="ARBA00032441"/>
    </source>
</evidence>
<dbReference type="InterPro" id="IPR027417">
    <property type="entry name" value="P-loop_NTPase"/>
</dbReference>
<evidence type="ECO:0000256" key="2">
    <source>
        <dbReference type="ARBA" id="ARBA00007599"/>
    </source>
</evidence>
<evidence type="ECO:0000256" key="4">
    <source>
        <dbReference type="ARBA" id="ARBA00022490"/>
    </source>
</evidence>
<dbReference type="PANTHER" id="PTHR33540">
    <property type="entry name" value="TRNA THREONYLCARBAMOYLADENOSINE BIOSYNTHESIS PROTEIN TSAE"/>
    <property type="match status" value="1"/>
</dbReference>
<dbReference type="InterPro" id="IPR003442">
    <property type="entry name" value="T6A_TsaE"/>
</dbReference>
<comment type="caution">
    <text evidence="11">The sequence shown here is derived from an EMBL/GenBank/DDBJ whole genome shotgun (WGS) entry which is preliminary data.</text>
</comment>
<evidence type="ECO:0000256" key="1">
    <source>
        <dbReference type="ARBA" id="ARBA00004496"/>
    </source>
</evidence>
<organism evidence="11 12">
    <name type="scientific">Candidatus Staskawiczbacteria bacterium RIFOXYC1_FULL_38_18</name>
    <dbReference type="NCBI Taxonomy" id="1802229"/>
    <lineage>
        <taxon>Bacteria</taxon>
        <taxon>Candidatus Staskawicziibacteriota</taxon>
    </lineage>
</organism>
<dbReference type="PANTHER" id="PTHR33540:SF2">
    <property type="entry name" value="TRNA THREONYLCARBAMOYLADENOSINE BIOSYNTHESIS PROTEIN TSAE"/>
    <property type="match status" value="1"/>
</dbReference>
<dbReference type="SUPFAM" id="SSF52540">
    <property type="entry name" value="P-loop containing nucleoside triphosphate hydrolases"/>
    <property type="match status" value="1"/>
</dbReference>
<dbReference type="GO" id="GO:0016740">
    <property type="term" value="F:transferase activity"/>
    <property type="evidence" value="ECO:0007669"/>
    <property type="project" value="UniProtKB-KW"/>
</dbReference>
<dbReference type="STRING" id="1802229.A2401_02740"/>
<protein>
    <recommendedName>
        <fullName evidence="3">tRNA threonylcarbamoyladenosine biosynthesis protein TsaE</fullName>
    </recommendedName>
    <alternativeName>
        <fullName evidence="10">t(6)A37 threonylcarbamoyladenosine biosynthesis protein TsaE</fullName>
    </alternativeName>
</protein>
<comment type="subcellular location">
    <subcellularLocation>
        <location evidence="1">Cytoplasm</location>
    </subcellularLocation>
</comment>
<name>A0A1G2JCS4_9BACT</name>
<evidence type="ECO:0000256" key="9">
    <source>
        <dbReference type="ARBA" id="ARBA00022842"/>
    </source>
</evidence>
<keyword evidence="4" id="KW-0963">Cytoplasm</keyword>
<sequence>MLAKYTTKNFKQTQKLGEDFTRFLLSPLFFSSFPRKRESRLKTWIPSQAGNDGCNKAVIIGLTGNLGGGKTTFLQGFAKGLGIKEKILSPTFVILKRFVIPAKAGIQVRNFYHIDCYRLKKSEDILELGFGKIISDPKNIVAIEWPERIKKVLPKNTIFIDFKFVDEKTREVNFK</sequence>
<dbReference type="Gene3D" id="3.40.50.300">
    <property type="entry name" value="P-loop containing nucleotide triphosphate hydrolases"/>
    <property type="match status" value="1"/>
</dbReference>
<evidence type="ECO:0000256" key="7">
    <source>
        <dbReference type="ARBA" id="ARBA00022741"/>
    </source>
</evidence>
<reference evidence="11 12" key="1">
    <citation type="journal article" date="2016" name="Nat. Commun.">
        <title>Thousands of microbial genomes shed light on interconnected biogeochemical processes in an aquifer system.</title>
        <authorList>
            <person name="Anantharaman K."/>
            <person name="Brown C.T."/>
            <person name="Hug L.A."/>
            <person name="Sharon I."/>
            <person name="Castelle C.J."/>
            <person name="Probst A.J."/>
            <person name="Thomas B.C."/>
            <person name="Singh A."/>
            <person name="Wilkins M.J."/>
            <person name="Karaoz U."/>
            <person name="Brodie E.L."/>
            <person name="Williams K.H."/>
            <person name="Hubbard S.S."/>
            <person name="Banfield J.F."/>
        </authorList>
    </citation>
    <scope>NUCLEOTIDE SEQUENCE [LARGE SCALE GENOMIC DNA]</scope>
</reference>
<keyword evidence="11" id="KW-0808">Transferase</keyword>
<keyword evidence="6" id="KW-0479">Metal-binding</keyword>
<evidence type="ECO:0000313" key="12">
    <source>
        <dbReference type="Proteomes" id="UP000177751"/>
    </source>
</evidence>
<dbReference type="EMBL" id="MHPP01000019">
    <property type="protein sequence ID" value="OGZ84321.1"/>
    <property type="molecule type" value="Genomic_DNA"/>
</dbReference>
<evidence type="ECO:0000256" key="5">
    <source>
        <dbReference type="ARBA" id="ARBA00022694"/>
    </source>
</evidence>
<accession>A0A1G2JCS4</accession>
<dbReference type="GO" id="GO:0002949">
    <property type="term" value="P:tRNA threonylcarbamoyladenosine modification"/>
    <property type="evidence" value="ECO:0007669"/>
    <property type="project" value="InterPro"/>
</dbReference>
<keyword evidence="5" id="KW-0819">tRNA processing</keyword>
<dbReference type="Pfam" id="PF02367">
    <property type="entry name" value="TsaE"/>
    <property type="match status" value="1"/>
</dbReference>
<dbReference type="Proteomes" id="UP000177751">
    <property type="component" value="Unassembled WGS sequence"/>
</dbReference>
<dbReference type="NCBIfam" id="TIGR00150">
    <property type="entry name" value="T6A_YjeE"/>
    <property type="match status" value="1"/>
</dbReference>
<proteinExistence type="inferred from homology"/>
<keyword evidence="8" id="KW-0067">ATP-binding</keyword>
<evidence type="ECO:0000256" key="8">
    <source>
        <dbReference type="ARBA" id="ARBA00022840"/>
    </source>
</evidence>
<keyword evidence="7" id="KW-0547">Nucleotide-binding</keyword>